<evidence type="ECO:0000256" key="2">
    <source>
        <dbReference type="SAM" id="Phobius"/>
    </source>
</evidence>
<gene>
    <name evidence="3" type="ORF">GJU40_04935</name>
</gene>
<keyword evidence="2" id="KW-1133">Transmembrane helix</keyword>
<organism evidence="3 4">
    <name type="scientific">Metabacillus lacus</name>
    <dbReference type="NCBI Taxonomy" id="1983721"/>
    <lineage>
        <taxon>Bacteria</taxon>
        <taxon>Bacillati</taxon>
        <taxon>Bacillota</taxon>
        <taxon>Bacilli</taxon>
        <taxon>Bacillales</taxon>
        <taxon>Bacillaceae</taxon>
        <taxon>Metabacillus</taxon>
    </lineage>
</organism>
<evidence type="ECO:0000313" key="3">
    <source>
        <dbReference type="EMBL" id="MRX71519.1"/>
    </source>
</evidence>
<name>A0A7X2IXJ8_9BACI</name>
<sequence length="412" mass="45411">MKLEKNEKMSIYSGMASTISVTAVSAYIPLFAIGVLGASNQQVGLITALPSIIGMIALIPGAIWLNRSASKKNFTVISTLAARFLFMLIMFVPFLAPGYAAWALLALIGLLNFPGTLSLLSWQSMIGDLVPEERRGHFFSLRNRLNAVMALLITFATGFFLTYYNQKSAFPYQVLFIVGFLFALIEVYYLMKHKEPPKTMDVKAAKTAERGFSLAIFRYKPYVAFIICGLLFNFGAQMAWSLFSIFHIREANATALWLSLFTVTNQLAQIISMKWWAGAAEKWGNTMVLFVAAAGMATAPILTVMSTNLLYLTGINLWIGLFVSGTNLLLFNQLLKASPEKDRTTYIANYNFLLAIVGFIAPQLGVFLLNQVGMNAAMGIISIVRFMAGLSFLVVALRIDRGLSIKPAVRSS</sequence>
<feature type="transmembrane region" description="Helical" evidence="2">
    <location>
        <begin position="347"/>
        <end position="370"/>
    </location>
</feature>
<keyword evidence="2" id="KW-0812">Transmembrane</keyword>
<feature type="transmembrane region" description="Helical" evidence="2">
    <location>
        <begin position="376"/>
        <end position="397"/>
    </location>
</feature>
<dbReference type="PANTHER" id="PTHR23526">
    <property type="entry name" value="INTEGRAL MEMBRANE TRANSPORT PROTEIN-RELATED"/>
    <property type="match status" value="1"/>
</dbReference>
<dbReference type="GO" id="GO:0005886">
    <property type="term" value="C:plasma membrane"/>
    <property type="evidence" value="ECO:0007669"/>
    <property type="project" value="UniProtKB-SubCell"/>
</dbReference>
<accession>A0A7X2IXJ8</accession>
<evidence type="ECO:0000256" key="1">
    <source>
        <dbReference type="ARBA" id="ARBA00004651"/>
    </source>
</evidence>
<dbReference type="AlphaFoldDB" id="A0A7X2IXJ8"/>
<dbReference type="GO" id="GO:0022857">
    <property type="term" value="F:transmembrane transporter activity"/>
    <property type="evidence" value="ECO:0007669"/>
    <property type="project" value="InterPro"/>
</dbReference>
<dbReference type="InterPro" id="IPR011701">
    <property type="entry name" value="MFS"/>
</dbReference>
<feature type="transmembrane region" description="Helical" evidence="2">
    <location>
        <begin position="317"/>
        <end position="335"/>
    </location>
</feature>
<feature type="transmembrane region" description="Helical" evidence="2">
    <location>
        <begin position="222"/>
        <end position="243"/>
    </location>
</feature>
<dbReference type="Pfam" id="PF07690">
    <property type="entry name" value="MFS_1"/>
    <property type="match status" value="1"/>
</dbReference>
<reference evidence="3 4" key="1">
    <citation type="submission" date="2019-11" db="EMBL/GenBank/DDBJ databases">
        <title>Bacillus lacus genome.</title>
        <authorList>
            <person name="Allen C.J."/>
            <person name="Newman J.D."/>
        </authorList>
    </citation>
    <scope>NUCLEOTIDE SEQUENCE [LARGE SCALE GENOMIC DNA]</scope>
    <source>
        <strain evidence="3 4">KCTC 33946</strain>
    </source>
</reference>
<proteinExistence type="predicted"/>
<keyword evidence="2" id="KW-0472">Membrane</keyword>
<dbReference type="RefSeq" id="WP_154306653.1">
    <property type="nucleotide sequence ID" value="NZ_WKKI01000005.1"/>
</dbReference>
<feature type="transmembrane region" description="Helical" evidence="2">
    <location>
        <begin position="170"/>
        <end position="191"/>
    </location>
</feature>
<comment type="subcellular location">
    <subcellularLocation>
        <location evidence="1">Cell membrane</location>
        <topology evidence="1">Multi-pass membrane protein</topology>
    </subcellularLocation>
</comment>
<comment type="caution">
    <text evidence="3">The sequence shown here is derived from an EMBL/GenBank/DDBJ whole genome shotgun (WGS) entry which is preliminary data.</text>
</comment>
<dbReference type="Gene3D" id="1.20.1250.20">
    <property type="entry name" value="MFS general substrate transporter like domains"/>
    <property type="match status" value="1"/>
</dbReference>
<feature type="transmembrane region" description="Helical" evidence="2">
    <location>
        <begin position="288"/>
        <end position="311"/>
    </location>
</feature>
<feature type="transmembrane region" description="Helical" evidence="2">
    <location>
        <begin position="143"/>
        <end position="164"/>
    </location>
</feature>
<feature type="transmembrane region" description="Helical" evidence="2">
    <location>
        <begin position="12"/>
        <end position="37"/>
    </location>
</feature>
<dbReference type="InterPro" id="IPR036259">
    <property type="entry name" value="MFS_trans_sf"/>
</dbReference>
<feature type="transmembrane region" description="Helical" evidence="2">
    <location>
        <begin position="77"/>
        <end position="96"/>
    </location>
</feature>
<dbReference type="Proteomes" id="UP000448867">
    <property type="component" value="Unassembled WGS sequence"/>
</dbReference>
<feature type="transmembrane region" description="Helical" evidence="2">
    <location>
        <begin position="43"/>
        <end position="65"/>
    </location>
</feature>
<dbReference type="InterPro" id="IPR052528">
    <property type="entry name" value="Sugar_transport-like"/>
</dbReference>
<protein>
    <submittedName>
        <fullName evidence="3">MFS transporter</fullName>
    </submittedName>
</protein>
<feature type="transmembrane region" description="Helical" evidence="2">
    <location>
        <begin position="102"/>
        <end position="122"/>
    </location>
</feature>
<dbReference type="PANTHER" id="PTHR23526:SF2">
    <property type="entry name" value="MAJOR FACILITATOR SUPERFAMILY (MFS) PROFILE DOMAIN-CONTAINING PROTEIN"/>
    <property type="match status" value="1"/>
</dbReference>
<dbReference type="SUPFAM" id="SSF103473">
    <property type="entry name" value="MFS general substrate transporter"/>
    <property type="match status" value="1"/>
</dbReference>
<evidence type="ECO:0000313" key="4">
    <source>
        <dbReference type="Proteomes" id="UP000448867"/>
    </source>
</evidence>
<feature type="transmembrane region" description="Helical" evidence="2">
    <location>
        <begin position="255"/>
        <end position="276"/>
    </location>
</feature>
<dbReference type="OrthoDB" id="1704268at2"/>
<keyword evidence="4" id="KW-1185">Reference proteome</keyword>
<dbReference type="EMBL" id="WKKI01000005">
    <property type="protein sequence ID" value="MRX71519.1"/>
    <property type="molecule type" value="Genomic_DNA"/>
</dbReference>